<feature type="compositionally biased region" description="Pro residues" evidence="1">
    <location>
        <begin position="2841"/>
        <end position="2853"/>
    </location>
</feature>
<keyword evidence="4" id="KW-1185">Reference proteome</keyword>
<feature type="compositionally biased region" description="Basic and acidic residues" evidence="1">
    <location>
        <begin position="2636"/>
        <end position="2665"/>
    </location>
</feature>
<feature type="compositionally biased region" description="Basic and acidic residues" evidence="1">
    <location>
        <begin position="1005"/>
        <end position="1018"/>
    </location>
</feature>
<feature type="compositionally biased region" description="Pro residues" evidence="1">
    <location>
        <begin position="597"/>
        <end position="630"/>
    </location>
</feature>
<feature type="region of interest" description="Disordered" evidence="1">
    <location>
        <begin position="165"/>
        <end position="206"/>
    </location>
</feature>
<name>A0A7M5VAL7_9CNID</name>
<feature type="region of interest" description="Disordered" evidence="1">
    <location>
        <begin position="582"/>
        <end position="638"/>
    </location>
</feature>
<feature type="compositionally biased region" description="Pro residues" evidence="1">
    <location>
        <begin position="819"/>
        <end position="834"/>
    </location>
</feature>
<feature type="compositionally biased region" description="Basic and acidic residues" evidence="1">
    <location>
        <begin position="3215"/>
        <end position="3229"/>
    </location>
</feature>
<dbReference type="Gene3D" id="2.80.10.50">
    <property type="match status" value="1"/>
</dbReference>
<feature type="compositionally biased region" description="Basic and acidic residues" evidence="1">
    <location>
        <begin position="3691"/>
        <end position="3720"/>
    </location>
</feature>
<feature type="compositionally biased region" description="Acidic residues" evidence="1">
    <location>
        <begin position="3393"/>
        <end position="3411"/>
    </location>
</feature>
<evidence type="ECO:0000256" key="1">
    <source>
        <dbReference type="SAM" id="MobiDB-lite"/>
    </source>
</evidence>
<feature type="region of interest" description="Disordered" evidence="1">
    <location>
        <begin position="1223"/>
        <end position="1261"/>
    </location>
</feature>
<feature type="compositionally biased region" description="Acidic residues" evidence="1">
    <location>
        <begin position="3646"/>
        <end position="3675"/>
    </location>
</feature>
<dbReference type="GeneID" id="136798434"/>
<dbReference type="CDD" id="cd00257">
    <property type="entry name" value="beta-trefoil_FSCN-like"/>
    <property type="match status" value="1"/>
</dbReference>
<dbReference type="PANTHER" id="PTHR48148:SF2">
    <property type="entry name" value="PA14 DOMAIN-CONTAINING PROTEIN"/>
    <property type="match status" value="1"/>
</dbReference>
<proteinExistence type="predicted"/>
<reference evidence="3" key="1">
    <citation type="submission" date="2021-01" db="UniProtKB">
        <authorList>
            <consortium name="EnsemblMetazoa"/>
        </authorList>
    </citation>
    <scope>IDENTIFICATION</scope>
</reference>
<feature type="compositionally biased region" description="Basic and acidic residues" evidence="1">
    <location>
        <begin position="1416"/>
        <end position="1436"/>
    </location>
</feature>
<keyword evidence="2" id="KW-0732">Signal</keyword>
<feature type="compositionally biased region" description="Basic and acidic residues" evidence="1">
    <location>
        <begin position="3187"/>
        <end position="3207"/>
    </location>
</feature>
<feature type="region of interest" description="Disordered" evidence="1">
    <location>
        <begin position="3385"/>
        <end position="3444"/>
    </location>
</feature>
<feature type="compositionally biased region" description="Pro residues" evidence="1">
    <location>
        <begin position="1937"/>
        <end position="1959"/>
    </location>
</feature>
<feature type="compositionally biased region" description="Basic and acidic residues" evidence="1">
    <location>
        <begin position="835"/>
        <end position="849"/>
    </location>
</feature>
<feature type="compositionally biased region" description="Acidic residues" evidence="1">
    <location>
        <begin position="1231"/>
        <end position="1240"/>
    </location>
</feature>
<feature type="compositionally biased region" description="Acidic residues" evidence="1">
    <location>
        <begin position="2815"/>
        <end position="2833"/>
    </location>
</feature>
<feature type="region of interest" description="Disordered" evidence="1">
    <location>
        <begin position="2332"/>
        <end position="2352"/>
    </location>
</feature>
<feature type="region of interest" description="Disordered" evidence="1">
    <location>
        <begin position="1933"/>
        <end position="1966"/>
    </location>
</feature>
<feature type="compositionally biased region" description="Acidic residues" evidence="1">
    <location>
        <begin position="582"/>
        <end position="591"/>
    </location>
</feature>
<accession>A0A7M5VAL7</accession>
<feature type="signal peptide" evidence="2">
    <location>
        <begin position="1"/>
        <end position="22"/>
    </location>
</feature>
<sequence>MRLPKLYQAILFAVVVVLHVRAQVPQPQAAYNVAAYRREAESQPSEGDICPAKQFTVAAKGMLAEIFSKALKRKTDEEVDFEEKGCKGERCFAKLFTKLTCRCELRSDKNEATYSKRWARTIYRKLVKKNAFLKSDAKLNKETEDLVVRVLCKVARDMRNQYCDSLTGKDDKDKNKDDDNRDKEKEDKKKEDQHKDHEDCEEKIDEIQDDKEKEKIKKKEEAKQNILAKCLDATQTVIAFSKQKPKEPVVMMEPVPMVGGPGSLPPQEGKSRGIMSRIKNKLFGKKKPKIAAVAPAAFKPQPPKIVGGPDSIPPFLKKHTKEDEPKEPEAASLPVIDAVKGVRNEINKFLAALEAAGHTTMFEVRFYVDVAKCFKALLDEASKALDDDPAAAKIVENMCHTFDLKIRQYFIDHFRGSDLKTRKLIYQIFSFNNREFTQPIVNFINELEDESSDDDDEDDDHDHPEIFDSDVIILCQEPRLRGIVCYNIDVTKCDAKGVLEVAKMNIQFKSIFVPPGMLVRIKRDGKKRNINGLRGIGVWSHRKRFNAAIEINTFTKGQFKQMNGDDDDPIKFGDDSITIETEIDDDEENEEPEPKPEPGPAPPEPEPPAPAPEPPAPAPAPEPEPAPVPEPEPEPEIPYECRDTATVMNSDGRGNAVYLDRHDVNCADGEAIAGFKLQRKSGGGKYQIKYKCCKTPVAGTSKQISNPFTDDGGGGMVYLDRQNIDCKNSYLNQFKLNRKPGGGKYRFMYTCVDIPGEKQCQALTTTFNSDGGGKGNTVYLDRHDVKCPDQTFLSQWKIKRDGKGDNVRFEFSCCKGAPAPAPEPEPAPKPGPPEEPTKPEADIIGKPDRFNPSTNNLLGTIDLMKKEFTFTFDIKPNKKLAGWRKILHINNNGKPCCAVGSRIPGIWFNSNSYRMHICFAINGKGNDCWNDPKDLPEKKFSNIKIEQSKEDGKYIFRIYKDGEEVFKKDNTKGAQEFKDAKLYGSFGGGTFANVDLKGVVFQNSEPEKPADESKKEGGDDNEDDDEVEEEEEKEDEEEKDKDDDKKDDDDDDDNEQPDPEDPKKPAEPSTGTDTDKEVDVKKGNIIGKIAKIKKEFSISVEIKPSDVVNDEANIIILTDNDKKNKLGTPGIYFEKNKLELRVCMAGLHKNMRDCHKTKEIPKDKFTNVVVKQVQRIDDKYQFYVLIDGKESQDSIKINDKPTVYENVEMSASGKDTTPAKAVIKDVQFNNVEDDDDDDESDKDKKPKNPDMDPIEFPGEIKPKKNLPIAKVPVVKKEFMVSFDIKPLAKTGGWTNVFRIQQKGHKDCCSYGDRIPAVFMRPGDTRLHISYSVSGAGNRFFDTARLAIGKYHKVVIQQRKQINGKYRYSIDINGREVYQQENTKTADFKDCLMWASDGFYKAGNAMLKNIVFQNLEPREGPKDGDSFEQEKEYEPKKNNAVAGRSRQTKDFLISFEVKPIDKEKSWANIFRVTNKDKNCCQVGLRAPAVWFRPNSMKLHICMAINGNGNLCFNSKELPKGKYTKVEIKQELKYGNRYRYSVEIDDEEVYTITNTKAQVFENPKLYIGDAFYNAPKATIKNFKWINIEPPKPPVKPPKPYDWYGINEPTDPKRNNFIMGIPIIKKEFSLQLDIKPTNEKVKAWSNIMRISADPTNNCCKVGARIPGIWFNPNSRRLHITFAIGNNGNVYYNSPELPPNKIARIGLQQVKQFGNNYRYSITLNGKEVFQKPNPKAREFKKAKLYVSDEYYAPAKVKIIKLKFQNTEPSDEDAPAPGEPFERDGLWTIARNTYIGSFNLKKEWSVSFDIKPRGTIAGWTNIIHLTSTGKNCCGKGDRIPAIWFNSRTTKMHVCSQIDNAGNRCFNANPIPLNKWSAVVIKQDKDNKGKYIYTITVAGKVLKRMENKKPQEYKNVRIFTADNFYREANAELKNLEIRNLVDPPKPPPPPPKPVIPPPPPQPPIQDPEADKDIKNKGKDCWRGCGAKGGPCPQWCGKDGYCCRQGWGKDRGCNKATAACKGFHCCTPISEPPAPPPEDETKELKNKGKNCWGGCGSKGGPCPQWCGRDGYCCRQGWGGKKGDPGCNKAISACKGFHCCTLTKNPPAPKPEPPPGKELKNKGKNCWGGCGKGGPCPQWCGRDGYCCRQGWGGKKGDPGCNKAISACKNFHCCTLINDKASDPIVPPAPAPVVPAKEEKELRNKGKDCWRGCGKGGPCPQWCGKDGYCCRQGWGGSKDPGCKNAVSPCKNFHCCTLIKEPAPPPAPEEETKEEEEGKEISNKGKDCWGGCGAKGGACPQWCGKDGFCCRQGYANKGCENALSACNGFHCCTAVKEVAPVQPPPAPPAPIVDDDDEDDKKELKNKGKDCWGGCGAKGGACPQWCGKDGYCCRQGWGGDKDCEKARTPCKGFHCCTLIDEVKPAPDAGDDPDEPKPVDPKPPPPQPAKWRCTLQYTPFNDEGKGKNFYLDRHMIACKDNQAVKRLRLRRNGKGKYRYEFTCCDLPVKCQKHNKKATGWNDAGNGNAVYLDRHDVNVGSEAFLSALKLNRNGPNKIRYNFDACVIPDKKSCYSARTVMNDDGSGNTVYLDRHNIECRSNYGIQRLKLVRNSKGNKYQYHFTCCTVKEIIQRPEPVKPEPPKPIVKPEPFKPDEPEVEEPEKPKPDDSVTDDDKKKLEKSKMVTKIPKVGKQWAVSFDVKQIAKAPGWTNIIHLSARENCCQVGDRVPAVWFWADSSKLHICFPVDDQGNTCFNKVIDSGKFVTVSIEQRKYESKYKTVVTIAGEQVYTKEHKTEPKEFNDVKLWAADPWHNAANAEIQNLEFKNIEDDDDDDKEDAKEEEEQKEEEEKPKPGPKPAEPPAPKPQPIKWVCINKMTPWNDEGKGKSFYLDRHNVRCDGDQVLKRFKLGRNGKGKYKYDYKCCDPQMKASVTKETETPLNADGGGNMVYLDRHAIDCGNGLISQYKLNRNGGKIQYKYTCKMFTGKRSCYDGSTPMNLDGGGNTVYLDRHNVRCKVNYGLSFFKLYRNDKRNRVAYKYRCCTFLNKVVKPDEDKPEPPAPAPPPADADAEMAKYLDGQIISLKSFHNKIVAAEKDGSATANRKNVGAWEKFKVQVVSGSKIGIMSLQWKKYLVAEANGEVNANRPKLGGWETFDVEKVSDTKIGLKTAHGKYVIAFPNGQLKGTAKARKSWEEFEVGFPDGRKGDDEGDKDKEDPGKVPDPDQEEPEPEKKDDSIGREEETKLEKNKIVGTIPKVNKEWSLSFDIKPLDVVKKASSSIVHLTASDKNCCAPGDRIPGVFMIRNRIELLVCSDKDGKGNRCIKSGKLTKGKYSSVLIQQRKTKKGRYIMTVTINGKINKNRIVFSKDQEPKEYTDVKMYSADKWYQQANAFVKNLIFSTQDIPDPKEDADDDKEDDDDKKDDEDADKPGDKGTDEEPDDKDEGDKEEEPEDKIEVKPEAKLKKGNLIGTIEKMKKEWRLSFDLKINKKAPRDQNIIHLTSTDKNCCKPGDRIPYISLYTNQKIRVCSQRFGKGNKCLFSKNKLPLNKYVSILVEQTKVKEKYVLTVTVGGVANRVRIGDEKQEPIEFETVKIYAADKFYQTADGSIKDFLYANLDSSDLSEDEKDKEEEKEEEPEDKGDDEKEEEDNKEKEGEEDKEKETEAEDEKEPDQEPDNEEEKVDPNPEDNGEKEEEKPEEPIDPNPEVEPGKEEEKAEEDKEKEDENKDQDATDKVNPTEDDDDKWQDKISVREICLSARMKGCKIRSRRSLKIFIPKGVKALLQQFCQGRKGTLPDLTFCGRITLDFNQGKLAQYNKIKIITFSKNGGKLPITQDEEPDEKEDREQQEKEDEAGKQEDKEKDEKEGKDEDDVDDDVELPHDNAHLMRACDAFKRTRCVYAKDLNTIKTLAQSAGLKITWIFIPAGTYLPVEELLIPKPQPGQPQCNKQVGKIQGPVRVLLTELDAAIKEKHNPTLVCSNDQEIQAAKAVKKAARRSFIERYNNGLNTWNKAINGKPY</sequence>
<feature type="region of interest" description="Disordered" evidence="1">
    <location>
        <begin position="1416"/>
        <end position="1443"/>
    </location>
</feature>
<dbReference type="InterPro" id="IPR008999">
    <property type="entry name" value="Actin-crosslinking"/>
</dbReference>
<evidence type="ECO:0000313" key="4">
    <source>
        <dbReference type="Proteomes" id="UP000594262"/>
    </source>
</evidence>
<feature type="compositionally biased region" description="Basic and acidic residues" evidence="1">
    <location>
        <begin position="3824"/>
        <end position="3850"/>
    </location>
</feature>
<feature type="compositionally biased region" description="Acidic residues" evidence="1">
    <location>
        <begin position="3604"/>
        <end position="3630"/>
    </location>
</feature>
<feature type="chain" id="PRO_5029742282" evidence="2">
    <location>
        <begin position="23"/>
        <end position="4000"/>
    </location>
</feature>
<feature type="region of interest" description="Disordered" evidence="1">
    <location>
        <begin position="1005"/>
        <end position="1079"/>
    </location>
</feature>
<dbReference type="SUPFAM" id="SSF50405">
    <property type="entry name" value="Actin-crosslinking proteins"/>
    <property type="match status" value="1"/>
</dbReference>
<feature type="compositionally biased region" description="Basic and acidic residues" evidence="1">
    <location>
        <begin position="3631"/>
        <end position="3645"/>
    </location>
</feature>
<dbReference type="PANTHER" id="PTHR48148">
    <property type="entry name" value="KERATINOCYTE PROLINE-RICH PROTEIN"/>
    <property type="match status" value="1"/>
</dbReference>
<dbReference type="Proteomes" id="UP000594262">
    <property type="component" value="Unplaced"/>
</dbReference>
<feature type="compositionally biased region" description="Acidic residues" evidence="1">
    <location>
        <begin position="1019"/>
        <end position="1059"/>
    </location>
</feature>
<organism evidence="3 4">
    <name type="scientific">Clytia hemisphaerica</name>
    <dbReference type="NCBI Taxonomy" id="252671"/>
    <lineage>
        <taxon>Eukaryota</taxon>
        <taxon>Metazoa</taxon>
        <taxon>Cnidaria</taxon>
        <taxon>Hydrozoa</taxon>
        <taxon>Hydroidolina</taxon>
        <taxon>Leptothecata</taxon>
        <taxon>Obeliida</taxon>
        <taxon>Clytiidae</taxon>
        <taxon>Clytia</taxon>
    </lineage>
</organism>
<feature type="region of interest" description="Disordered" evidence="1">
    <location>
        <begin position="818"/>
        <end position="849"/>
    </location>
</feature>
<dbReference type="EnsemblMetazoa" id="CLYHEMT005511.2">
    <property type="protein sequence ID" value="CLYHEMP005511.2"/>
    <property type="gene ID" value="CLYHEMG005511"/>
</dbReference>
<feature type="region of interest" description="Disordered" evidence="1">
    <location>
        <begin position="3812"/>
        <end position="3862"/>
    </location>
</feature>
<feature type="region of interest" description="Disordered" evidence="1">
    <location>
        <begin position="3604"/>
        <end position="3727"/>
    </location>
</feature>
<feature type="compositionally biased region" description="Acidic residues" evidence="1">
    <location>
        <begin position="3421"/>
        <end position="3437"/>
    </location>
</feature>
<feature type="region of interest" description="Disordered" evidence="1">
    <location>
        <begin position="2415"/>
        <end position="2438"/>
    </location>
</feature>
<feature type="region of interest" description="Disordered" evidence="1">
    <location>
        <begin position="2806"/>
        <end position="2855"/>
    </location>
</feature>
<evidence type="ECO:0000256" key="2">
    <source>
        <dbReference type="SAM" id="SignalP"/>
    </source>
</evidence>
<dbReference type="OrthoDB" id="2120109at2759"/>
<protein>
    <submittedName>
        <fullName evidence="3">Uncharacterized protein</fullName>
    </submittedName>
</protein>
<feature type="region of interest" description="Disordered" evidence="1">
    <location>
        <begin position="3182"/>
        <end position="3229"/>
    </location>
</feature>
<feature type="region of interest" description="Disordered" evidence="1">
    <location>
        <begin position="2622"/>
        <end position="2665"/>
    </location>
</feature>
<feature type="compositionally biased region" description="Basic and acidic residues" evidence="1">
    <location>
        <begin position="1241"/>
        <end position="1250"/>
    </location>
</feature>
<feature type="compositionally biased region" description="Basic and acidic residues" evidence="1">
    <location>
        <begin position="167"/>
        <end position="200"/>
    </location>
</feature>
<evidence type="ECO:0000313" key="3">
    <source>
        <dbReference type="EnsemblMetazoa" id="CLYHEMP005511.2"/>
    </source>
</evidence>
<dbReference type="RefSeq" id="XP_066911143.1">
    <property type="nucleotide sequence ID" value="XM_067055042.1"/>
</dbReference>